<reference evidence="3" key="1">
    <citation type="journal article" date="2019" name="Int. J. Syst. Evol. Microbiol.">
        <title>The Global Catalogue of Microorganisms (GCM) 10K type strain sequencing project: providing services to taxonomists for standard genome sequencing and annotation.</title>
        <authorList>
            <consortium name="The Broad Institute Genomics Platform"/>
            <consortium name="The Broad Institute Genome Sequencing Center for Infectious Disease"/>
            <person name="Wu L."/>
            <person name="Ma J."/>
        </authorList>
    </citation>
    <scope>NUCLEOTIDE SEQUENCE [LARGE SCALE GENOMIC DNA]</scope>
    <source>
        <strain evidence="3">JCM 11650</strain>
    </source>
</reference>
<dbReference type="PANTHER" id="PTHR20935:SF1">
    <property type="entry name" value="SLL1549 PROTEIN"/>
    <property type="match status" value="1"/>
</dbReference>
<dbReference type="RefSeq" id="WP_343904983.1">
    <property type="nucleotide sequence ID" value="NZ_BAAAIS010000003.1"/>
</dbReference>
<dbReference type="SUPFAM" id="SSF53254">
    <property type="entry name" value="Phosphoglycerate mutase-like"/>
    <property type="match status" value="1"/>
</dbReference>
<dbReference type="InterPro" id="IPR029033">
    <property type="entry name" value="His_PPase_superfam"/>
</dbReference>
<proteinExistence type="predicted"/>
<sequence length="175" mass="18709">MSASDPDSRLLLIMRHGKAESGGGQPDQERTLVEKGWAQARLVGEYLESQGVRPTRVLVSDAERTRETWEGVQASMPGFDGKVTFHEEIYSGGTGEVLELIRDIKAKHAVVLVVGHEPTMAHLVTGLADDDSDPSSAAQARIGMPTGGTAVLSGALPTWAELGEESLTLHTIVRP</sequence>
<name>A0ABW4Q256_9MICO</name>
<protein>
    <submittedName>
        <fullName evidence="2">SixA phosphatase family protein</fullName>
    </submittedName>
</protein>
<keyword evidence="3" id="KW-1185">Reference proteome</keyword>
<organism evidence="2 3">
    <name type="scientific">Brachybacterium rhamnosum</name>
    <dbReference type="NCBI Taxonomy" id="173361"/>
    <lineage>
        <taxon>Bacteria</taxon>
        <taxon>Bacillati</taxon>
        <taxon>Actinomycetota</taxon>
        <taxon>Actinomycetes</taxon>
        <taxon>Micrococcales</taxon>
        <taxon>Dermabacteraceae</taxon>
        <taxon>Brachybacterium</taxon>
    </lineage>
</organism>
<dbReference type="Proteomes" id="UP001597280">
    <property type="component" value="Unassembled WGS sequence"/>
</dbReference>
<evidence type="ECO:0000313" key="2">
    <source>
        <dbReference type="EMBL" id="MFD1835806.1"/>
    </source>
</evidence>
<dbReference type="InterPro" id="IPR013078">
    <property type="entry name" value="His_Pase_superF_clade-1"/>
</dbReference>
<dbReference type="Pfam" id="PF00300">
    <property type="entry name" value="His_Phos_1"/>
    <property type="match status" value="1"/>
</dbReference>
<dbReference type="EMBL" id="JBHUFL010000003">
    <property type="protein sequence ID" value="MFD1835806.1"/>
    <property type="molecule type" value="Genomic_DNA"/>
</dbReference>
<dbReference type="CDD" id="cd07067">
    <property type="entry name" value="HP_PGM_like"/>
    <property type="match status" value="1"/>
</dbReference>
<evidence type="ECO:0000313" key="3">
    <source>
        <dbReference type="Proteomes" id="UP001597280"/>
    </source>
</evidence>
<dbReference type="Gene3D" id="3.40.50.1240">
    <property type="entry name" value="Phosphoglycerate mutase-like"/>
    <property type="match status" value="1"/>
</dbReference>
<accession>A0ABW4Q256</accession>
<comment type="caution">
    <text evidence="2">The sequence shown here is derived from an EMBL/GenBank/DDBJ whole genome shotgun (WGS) entry which is preliminary data.</text>
</comment>
<gene>
    <name evidence="2" type="ORF">ACFSDA_12075</name>
</gene>
<keyword evidence="1" id="KW-0378">Hydrolase</keyword>
<dbReference type="InterPro" id="IPR051021">
    <property type="entry name" value="Mito_Ser/Thr_phosphatase"/>
</dbReference>
<evidence type="ECO:0000256" key="1">
    <source>
        <dbReference type="ARBA" id="ARBA00022801"/>
    </source>
</evidence>
<dbReference type="PANTHER" id="PTHR20935">
    <property type="entry name" value="PHOSPHOGLYCERATE MUTASE-RELATED"/>
    <property type="match status" value="1"/>
</dbReference>
<dbReference type="SMART" id="SM00855">
    <property type="entry name" value="PGAM"/>
    <property type="match status" value="1"/>
</dbReference>